<accession>S8AXA2</accession>
<evidence type="ECO:0000259" key="4">
    <source>
        <dbReference type="Pfam" id="PF08622"/>
    </source>
</evidence>
<dbReference type="InterPro" id="IPR013931">
    <property type="entry name" value="Svf1-like_N"/>
</dbReference>
<evidence type="ECO:0000313" key="6">
    <source>
        <dbReference type="EMBL" id="EPS45616.1"/>
    </source>
</evidence>
<organism evidence="6 7">
    <name type="scientific">Dactylellina haptotyla (strain CBS 200.50)</name>
    <name type="common">Nematode-trapping fungus</name>
    <name type="synonym">Monacrosporium haptotylum</name>
    <dbReference type="NCBI Taxonomy" id="1284197"/>
    <lineage>
        <taxon>Eukaryota</taxon>
        <taxon>Fungi</taxon>
        <taxon>Dikarya</taxon>
        <taxon>Ascomycota</taxon>
        <taxon>Pezizomycotina</taxon>
        <taxon>Orbiliomycetes</taxon>
        <taxon>Orbiliales</taxon>
        <taxon>Orbiliaceae</taxon>
        <taxon>Dactylellina</taxon>
    </lineage>
</organism>
<comment type="subcellular location">
    <subcellularLocation>
        <location evidence="1">Cytoplasm</location>
    </subcellularLocation>
</comment>
<dbReference type="Pfam" id="PF17187">
    <property type="entry name" value="Svf1_C"/>
    <property type="match status" value="1"/>
</dbReference>
<evidence type="ECO:0000259" key="5">
    <source>
        <dbReference type="Pfam" id="PF17187"/>
    </source>
</evidence>
<comment type="similarity">
    <text evidence="2">Belongs to the SVF1 family.</text>
</comment>
<dbReference type="InterPro" id="IPR033394">
    <property type="entry name" value="Svf1-like_C"/>
</dbReference>
<protein>
    <recommendedName>
        <fullName evidence="8">Survival factor 1</fullName>
    </recommendedName>
</protein>
<dbReference type="InterPro" id="IPR023374">
    <property type="entry name" value="AttH-like_dom_sf"/>
</dbReference>
<dbReference type="EMBL" id="AQGS01000010">
    <property type="protein sequence ID" value="EPS45616.1"/>
    <property type="molecule type" value="Genomic_DNA"/>
</dbReference>
<keyword evidence="7" id="KW-1185">Reference proteome</keyword>
<dbReference type="Gene3D" id="2.40.370.10">
    <property type="entry name" value="AttH-like domain"/>
    <property type="match status" value="1"/>
</dbReference>
<comment type="caution">
    <text evidence="6">The sequence shown here is derived from an EMBL/GenBank/DDBJ whole genome shotgun (WGS) entry which is preliminary data.</text>
</comment>
<dbReference type="GO" id="GO:0005737">
    <property type="term" value="C:cytoplasm"/>
    <property type="evidence" value="ECO:0007669"/>
    <property type="project" value="UniProtKB-SubCell"/>
</dbReference>
<dbReference type="OMA" id="AFWPRCV"/>
<dbReference type="Proteomes" id="UP000015100">
    <property type="component" value="Unassembled WGS sequence"/>
</dbReference>
<feature type="domain" description="Svf1-like N-terminal" evidence="4">
    <location>
        <begin position="60"/>
        <end position="220"/>
    </location>
</feature>
<keyword evidence="3" id="KW-0963">Cytoplasm</keyword>
<dbReference type="PANTHER" id="PTHR47107:SF1">
    <property type="entry name" value="CERAMIDE-BINDING PROTEIN SVF1-RELATED"/>
    <property type="match status" value="1"/>
</dbReference>
<dbReference type="InterPro" id="IPR051385">
    <property type="entry name" value="Ceramide-binding_SVF1"/>
</dbReference>
<dbReference type="Pfam" id="PF08622">
    <property type="entry name" value="Svf1"/>
    <property type="match status" value="1"/>
</dbReference>
<dbReference type="AlphaFoldDB" id="S8AXA2"/>
<evidence type="ECO:0000256" key="2">
    <source>
        <dbReference type="ARBA" id="ARBA00009069"/>
    </source>
</evidence>
<feature type="domain" description="Svf1-like C-terminal" evidence="5">
    <location>
        <begin position="222"/>
        <end position="383"/>
    </location>
</feature>
<dbReference type="STRING" id="1284197.S8AXA2"/>
<dbReference type="eggNOG" id="ENOG502QQY3">
    <property type="taxonomic scope" value="Eukaryota"/>
</dbReference>
<evidence type="ECO:0000256" key="1">
    <source>
        <dbReference type="ARBA" id="ARBA00004496"/>
    </source>
</evidence>
<dbReference type="OrthoDB" id="2590239at2759"/>
<reference evidence="7" key="2">
    <citation type="submission" date="2013-04" db="EMBL/GenBank/DDBJ databases">
        <title>Genomic mechanisms accounting for the adaptation to parasitism in nematode-trapping fungi.</title>
        <authorList>
            <person name="Ahren D.G."/>
        </authorList>
    </citation>
    <scope>NUCLEOTIDE SEQUENCE [LARGE SCALE GENOMIC DNA]</scope>
    <source>
        <strain evidence="7">CBS 200.50</strain>
    </source>
</reference>
<gene>
    <name evidence="6" type="ORF">H072_383</name>
</gene>
<evidence type="ECO:0008006" key="8">
    <source>
        <dbReference type="Google" id="ProtNLM"/>
    </source>
</evidence>
<dbReference type="SUPFAM" id="SSF159245">
    <property type="entry name" value="AttH-like"/>
    <property type="match status" value="1"/>
</dbReference>
<dbReference type="PANTHER" id="PTHR47107">
    <property type="entry name" value="SVF1-LIKE PROTEIN YDR222W-RELATED"/>
    <property type="match status" value="1"/>
</dbReference>
<dbReference type="GO" id="GO:0006979">
    <property type="term" value="P:response to oxidative stress"/>
    <property type="evidence" value="ECO:0007669"/>
    <property type="project" value="InterPro"/>
</dbReference>
<proteinExistence type="inferred from homology"/>
<name>S8AXA2_DACHA</name>
<sequence>MLNWAKGAISSAVGTAEPIYGPEAIRTVQQHYAAGDTTKPTYSELKSQDLAWALPSGTNVETQVFYIVTDDGKFGMAQVIHSVVVPGIKTTAQFNIKFFDPKKPEDKLWSSVPVSNWSFHTGNTSFYADNVAVILSEDGGSYKIKSQADPNAQCSIVFTRLSPGFMGGTDGRTTYGTDQTKPWGQIRHLFWPRCKVEGSFILKGETVTIDGKGLFIHALQDMKPHHAAATWNFANFQGPTTSAIMMEFTTPPSYGTTCVAVGGLAKDGDIIAGTIDNTAEHVKAVDDPEVNWPEPKDIKFTWNGKDKDGKDMVAVIEKSWGPRMDRVDIMGEVPGFVKKIASATAGTRPYIYQFFEPATLKIKVGDQETTEDGIIFSEATFISDPNPSS</sequence>
<evidence type="ECO:0000256" key="3">
    <source>
        <dbReference type="ARBA" id="ARBA00022490"/>
    </source>
</evidence>
<dbReference type="HOGENOM" id="CLU_030205_2_0_1"/>
<reference evidence="6 7" key="1">
    <citation type="journal article" date="2013" name="PLoS Genet.">
        <title>Genomic mechanisms accounting for the adaptation to parasitism in nematode-trapping fungi.</title>
        <authorList>
            <person name="Meerupati T."/>
            <person name="Andersson K.M."/>
            <person name="Friman E."/>
            <person name="Kumar D."/>
            <person name="Tunlid A."/>
            <person name="Ahren D."/>
        </authorList>
    </citation>
    <scope>NUCLEOTIDE SEQUENCE [LARGE SCALE GENOMIC DNA]</scope>
    <source>
        <strain evidence="6 7">CBS 200.50</strain>
    </source>
</reference>
<evidence type="ECO:0000313" key="7">
    <source>
        <dbReference type="Proteomes" id="UP000015100"/>
    </source>
</evidence>